<feature type="region of interest" description="Disordered" evidence="1">
    <location>
        <begin position="746"/>
        <end position="886"/>
    </location>
</feature>
<feature type="domain" description="Fungal-type protein kinase" evidence="2">
    <location>
        <begin position="202"/>
        <end position="632"/>
    </location>
</feature>
<feature type="region of interest" description="Disordered" evidence="1">
    <location>
        <begin position="162"/>
        <end position="182"/>
    </location>
</feature>
<dbReference type="InterPro" id="IPR040976">
    <property type="entry name" value="Pkinase_fungal"/>
</dbReference>
<gene>
    <name evidence="3" type="ORF">R3P38DRAFT_315440</name>
</gene>
<accession>A0AAW0CUQ7</accession>
<protein>
    <recommendedName>
        <fullName evidence="2">Fungal-type protein kinase domain-containing protein</fullName>
    </recommendedName>
</protein>
<feature type="compositionally biased region" description="Polar residues" evidence="1">
    <location>
        <begin position="7"/>
        <end position="33"/>
    </location>
</feature>
<evidence type="ECO:0000313" key="3">
    <source>
        <dbReference type="EMBL" id="KAK7042401.1"/>
    </source>
</evidence>
<dbReference type="Gene3D" id="1.10.510.10">
    <property type="entry name" value="Transferase(Phosphotransferase) domain 1"/>
    <property type="match status" value="1"/>
</dbReference>
<feature type="compositionally biased region" description="Basic and acidic residues" evidence="1">
    <location>
        <begin position="162"/>
        <end position="177"/>
    </location>
</feature>
<reference evidence="3 4" key="1">
    <citation type="journal article" date="2024" name="J Genomics">
        <title>Draft genome sequencing and assembly of Favolaschia claudopus CIRM-BRFM 2984 isolated from oak limbs.</title>
        <authorList>
            <person name="Navarro D."/>
            <person name="Drula E."/>
            <person name="Chaduli D."/>
            <person name="Cazenave R."/>
            <person name="Ahrendt S."/>
            <person name="Wang J."/>
            <person name="Lipzen A."/>
            <person name="Daum C."/>
            <person name="Barry K."/>
            <person name="Grigoriev I.V."/>
            <person name="Favel A."/>
            <person name="Rosso M.N."/>
            <person name="Martin F."/>
        </authorList>
    </citation>
    <scope>NUCLEOTIDE SEQUENCE [LARGE SCALE GENOMIC DNA]</scope>
    <source>
        <strain evidence="3 4">CIRM-BRFM 2984</strain>
    </source>
</reference>
<proteinExistence type="predicted"/>
<keyword evidence="4" id="KW-1185">Reference proteome</keyword>
<dbReference type="Proteomes" id="UP001362999">
    <property type="component" value="Unassembled WGS sequence"/>
</dbReference>
<evidence type="ECO:0000313" key="4">
    <source>
        <dbReference type="Proteomes" id="UP001362999"/>
    </source>
</evidence>
<name>A0AAW0CUQ7_9AGAR</name>
<evidence type="ECO:0000259" key="2">
    <source>
        <dbReference type="Pfam" id="PF17667"/>
    </source>
</evidence>
<organism evidence="3 4">
    <name type="scientific">Favolaschia claudopus</name>
    <dbReference type="NCBI Taxonomy" id="2862362"/>
    <lineage>
        <taxon>Eukaryota</taxon>
        <taxon>Fungi</taxon>
        <taxon>Dikarya</taxon>
        <taxon>Basidiomycota</taxon>
        <taxon>Agaricomycotina</taxon>
        <taxon>Agaricomycetes</taxon>
        <taxon>Agaricomycetidae</taxon>
        <taxon>Agaricales</taxon>
        <taxon>Marasmiineae</taxon>
        <taxon>Mycenaceae</taxon>
        <taxon>Favolaschia</taxon>
    </lineage>
</organism>
<sequence length="886" mass="97859">MAEQPAASGSTIKTTPPHPNVTTRVPTQTPNSPFKQTLVAHHVFRPGGKLAERRALVVESVGECCEVPLQFLCESVLSGSIFQTNPGFVARVADKLRKSGDLQRDGSWTKFSHYPSKVEGHEDDVFRPLAAVLNAIIKGGEDVVYEVEKGDATRPRAKIEFVNDPSKSPKGEMENATRPDTNGTVIDPGVLDLIVPQFRLRSWRTTAMPGEFKKDKHADKISDNETKNLWSARHIMTEDAARRFVLSFTVEDASMILWFFSRSQIMASERFDLIANPRTLIKMILSIAFAPVEQLGFDSTVSQLADEQGRPQFRYRLKGTTYIVRRIISEYHAATIRGRGTRVFEVYPEDDPSKSYVLKDEWISADYPTEATLLLLLHTLLQIGRQHFLTVHDHDFVRLSDGTIDSTSQFMGGNDNSPYLSTVKSKFESSKLGTDKGSRMVLGSGAVALRIPTAGLTPVVTFADDDAPAAMPFYGPRLHTRVVFEEVGTPIQDLTSMKRVLTCLQGAVTALNAIHNLGLVHRDLTPGNILDVAGVSKLTDLGYLKTYRDDEIDSQLQELLGRSSGKGVEAKTAIADFVAVEVMNGHYMFIPGRHMHKKTHVFQRVTRHAGHRVLRYWPHHDIEAILWILCWCVFGKKVAGRYTSAQKQGYKIYFGPKANAAERQEAIRSGPFLPLEGSLPDEFAAAAECLRSLFAELFERYEEFEATLDLEDLDVEGLHDAVAKAFETAVSNTPDIPFNLEPETAVQSGTSTEPNNLSNAAPTAAENDTAPTPVQVESDDELLLTPIGFTSKGKGRATAESESQFDEASGPQGVFQQKRRADSGSESDQGHSDLDESFTGRMSNGKALSKKPRLNTITMAGGDESDTAEDRPHVLQRLTKKRPGGR</sequence>
<dbReference type="AlphaFoldDB" id="A0AAW0CUQ7"/>
<evidence type="ECO:0000256" key="1">
    <source>
        <dbReference type="SAM" id="MobiDB-lite"/>
    </source>
</evidence>
<dbReference type="PANTHER" id="PTHR38248:SF2">
    <property type="entry name" value="FUNK1 11"/>
    <property type="match status" value="1"/>
</dbReference>
<dbReference type="SUPFAM" id="SSF56112">
    <property type="entry name" value="Protein kinase-like (PK-like)"/>
    <property type="match status" value="1"/>
</dbReference>
<dbReference type="Pfam" id="PF17667">
    <property type="entry name" value="Pkinase_fungal"/>
    <property type="match status" value="1"/>
</dbReference>
<dbReference type="PANTHER" id="PTHR38248">
    <property type="entry name" value="FUNK1 6"/>
    <property type="match status" value="1"/>
</dbReference>
<feature type="region of interest" description="Disordered" evidence="1">
    <location>
        <begin position="1"/>
        <end position="33"/>
    </location>
</feature>
<dbReference type="InterPro" id="IPR011009">
    <property type="entry name" value="Kinase-like_dom_sf"/>
</dbReference>
<feature type="compositionally biased region" description="Polar residues" evidence="1">
    <location>
        <begin position="746"/>
        <end position="761"/>
    </location>
</feature>
<comment type="caution">
    <text evidence="3">The sequence shown here is derived from an EMBL/GenBank/DDBJ whole genome shotgun (WGS) entry which is preliminary data.</text>
</comment>
<feature type="compositionally biased region" description="Basic and acidic residues" evidence="1">
    <location>
        <begin position="819"/>
        <end position="834"/>
    </location>
</feature>
<dbReference type="EMBL" id="JAWWNJ010000013">
    <property type="protein sequence ID" value="KAK7042401.1"/>
    <property type="molecule type" value="Genomic_DNA"/>
</dbReference>